<evidence type="ECO:0000256" key="1">
    <source>
        <dbReference type="SAM" id="Phobius"/>
    </source>
</evidence>
<evidence type="ECO:0000313" key="2">
    <source>
        <dbReference type="EMBL" id="KAJ7336270.1"/>
    </source>
</evidence>
<keyword evidence="1" id="KW-0472">Membrane</keyword>
<comment type="caution">
    <text evidence="2">The sequence shown here is derived from an EMBL/GenBank/DDBJ whole genome shotgun (WGS) entry which is preliminary data.</text>
</comment>
<dbReference type="PANTHER" id="PTHR40465">
    <property type="entry name" value="CHROMOSOME 1, WHOLE GENOME SHOTGUN SEQUENCE"/>
    <property type="match status" value="1"/>
</dbReference>
<keyword evidence="3" id="KW-1185">Reference proteome</keyword>
<keyword evidence="1" id="KW-1133">Transmembrane helix</keyword>
<feature type="transmembrane region" description="Helical" evidence="1">
    <location>
        <begin position="96"/>
        <end position="118"/>
    </location>
</feature>
<dbReference type="AlphaFoldDB" id="A0AAD6ZRV0"/>
<sequence>MDYSDESLNDFVRHFKFVAAHIGVYQIGVWVSYVLFGVTTMQMYMYYTRFSDDSRKLKGLVALVWVCELGHALCVGHALYVYTIADYQEGWIWFPWSLRVSCIIAGFIVACVQGFFSFRIYGLSKRLYIPVAI</sequence>
<gene>
    <name evidence="2" type="ORF">DFH08DRAFT_285343</name>
</gene>
<dbReference type="PANTHER" id="PTHR40465:SF1">
    <property type="entry name" value="DUF6534 DOMAIN-CONTAINING PROTEIN"/>
    <property type="match status" value="1"/>
</dbReference>
<dbReference type="EMBL" id="JARIHO010000031">
    <property type="protein sequence ID" value="KAJ7336270.1"/>
    <property type="molecule type" value="Genomic_DNA"/>
</dbReference>
<feature type="transmembrane region" description="Helical" evidence="1">
    <location>
        <begin position="59"/>
        <end position="84"/>
    </location>
</feature>
<proteinExistence type="predicted"/>
<reference evidence="2" key="1">
    <citation type="submission" date="2023-03" db="EMBL/GenBank/DDBJ databases">
        <title>Massive genome expansion in bonnet fungi (Mycena s.s.) driven by repeated elements and novel gene families across ecological guilds.</title>
        <authorList>
            <consortium name="Lawrence Berkeley National Laboratory"/>
            <person name="Harder C.B."/>
            <person name="Miyauchi S."/>
            <person name="Viragh M."/>
            <person name="Kuo A."/>
            <person name="Thoen E."/>
            <person name="Andreopoulos B."/>
            <person name="Lu D."/>
            <person name="Skrede I."/>
            <person name="Drula E."/>
            <person name="Henrissat B."/>
            <person name="Morin E."/>
            <person name="Kohler A."/>
            <person name="Barry K."/>
            <person name="LaButti K."/>
            <person name="Morin E."/>
            <person name="Salamov A."/>
            <person name="Lipzen A."/>
            <person name="Mereny Z."/>
            <person name="Hegedus B."/>
            <person name="Baldrian P."/>
            <person name="Stursova M."/>
            <person name="Weitz H."/>
            <person name="Taylor A."/>
            <person name="Grigoriev I.V."/>
            <person name="Nagy L.G."/>
            <person name="Martin F."/>
            <person name="Kauserud H."/>
        </authorList>
    </citation>
    <scope>NUCLEOTIDE SEQUENCE</scope>
    <source>
        <strain evidence="2">CBHHK002</strain>
    </source>
</reference>
<keyword evidence="1" id="KW-0812">Transmembrane</keyword>
<accession>A0AAD6ZRV0</accession>
<feature type="transmembrane region" description="Helical" evidence="1">
    <location>
        <begin position="27"/>
        <end position="47"/>
    </location>
</feature>
<organism evidence="2 3">
    <name type="scientific">Mycena albidolilacea</name>
    <dbReference type="NCBI Taxonomy" id="1033008"/>
    <lineage>
        <taxon>Eukaryota</taxon>
        <taxon>Fungi</taxon>
        <taxon>Dikarya</taxon>
        <taxon>Basidiomycota</taxon>
        <taxon>Agaricomycotina</taxon>
        <taxon>Agaricomycetes</taxon>
        <taxon>Agaricomycetidae</taxon>
        <taxon>Agaricales</taxon>
        <taxon>Marasmiineae</taxon>
        <taxon>Mycenaceae</taxon>
        <taxon>Mycena</taxon>
    </lineage>
</organism>
<evidence type="ECO:0000313" key="3">
    <source>
        <dbReference type="Proteomes" id="UP001218218"/>
    </source>
</evidence>
<dbReference type="Proteomes" id="UP001218218">
    <property type="component" value="Unassembled WGS sequence"/>
</dbReference>
<name>A0AAD6ZRV0_9AGAR</name>
<protein>
    <submittedName>
        <fullName evidence="2">Uncharacterized protein</fullName>
    </submittedName>
</protein>